<feature type="transmembrane region" description="Helical" evidence="8">
    <location>
        <begin position="367"/>
        <end position="389"/>
    </location>
</feature>
<proteinExistence type="predicted"/>
<gene>
    <name evidence="10" type="ORF">R5R35_008056</name>
</gene>
<dbReference type="InterPro" id="IPR050549">
    <property type="entry name" value="MFS_Trehalose_Transporter"/>
</dbReference>
<dbReference type="AlphaFoldDB" id="A0AAN9VR40"/>
<name>A0AAN9VR40_9ORTH</name>
<feature type="transmembrane region" description="Helical" evidence="8">
    <location>
        <begin position="133"/>
        <end position="157"/>
    </location>
</feature>
<dbReference type="Proteomes" id="UP001378592">
    <property type="component" value="Unassembled WGS sequence"/>
</dbReference>
<protein>
    <recommendedName>
        <fullName evidence="9">Major facilitator superfamily (MFS) profile domain-containing protein</fullName>
    </recommendedName>
</protein>
<evidence type="ECO:0000256" key="6">
    <source>
        <dbReference type="ARBA" id="ARBA00022989"/>
    </source>
</evidence>
<dbReference type="InterPro" id="IPR036259">
    <property type="entry name" value="MFS_trans_sf"/>
</dbReference>
<dbReference type="GO" id="GO:0005886">
    <property type="term" value="C:plasma membrane"/>
    <property type="evidence" value="ECO:0007669"/>
    <property type="project" value="UniProtKB-SubCell"/>
</dbReference>
<organism evidence="10 11">
    <name type="scientific">Gryllus longicercus</name>
    <dbReference type="NCBI Taxonomy" id="2509291"/>
    <lineage>
        <taxon>Eukaryota</taxon>
        <taxon>Metazoa</taxon>
        <taxon>Ecdysozoa</taxon>
        <taxon>Arthropoda</taxon>
        <taxon>Hexapoda</taxon>
        <taxon>Insecta</taxon>
        <taxon>Pterygota</taxon>
        <taxon>Neoptera</taxon>
        <taxon>Polyneoptera</taxon>
        <taxon>Orthoptera</taxon>
        <taxon>Ensifera</taxon>
        <taxon>Gryllidea</taxon>
        <taxon>Grylloidea</taxon>
        <taxon>Gryllidae</taxon>
        <taxon>Gryllinae</taxon>
        <taxon>Gryllus</taxon>
    </lineage>
</organism>
<dbReference type="GO" id="GO:0022857">
    <property type="term" value="F:transmembrane transporter activity"/>
    <property type="evidence" value="ECO:0007669"/>
    <property type="project" value="InterPro"/>
</dbReference>
<evidence type="ECO:0000256" key="4">
    <source>
        <dbReference type="ARBA" id="ARBA00022597"/>
    </source>
</evidence>
<evidence type="ECO:0000313" key="10">
    <source>
        <dbReference type="EMBL" id="KAK7869839.1"/>
    </source>
</evidence>
<evidence type="ECO:0000256" key="8">
    <source>
        <dbReference type="SAM" id="Phobius"/>
    </source>
</evidence>
<keyword evidence="4" id="KW-0762">Sugar transport</keyword>
<feature type="transmembrane region" description="Helical" evidence="8">
    <location>
        <begin position="303"/>
        <end position="328"/>
    </location>
</feature>
<evidence type="ECO:0000256" key="5">
    <source>
        <dbReference type="ARBA" id="ARBA00022692"/>
    </source>
</evidence>
<feature type="transmembrane region" description="Helical" evidence="8">
    <location>
        <begin position="106"/>
        <end position="126"/>
    </location>
</feature>
<keyword evidence="2" id="KW-0813">Transport</keyword>
<feature type="domain" description="Major facilitator superfamily (MFS) profile" evidence="9">
    <location>
        <begin position="38"/>
        <end position="492"/>
    </location>
</feature>
<evidence type="ECO:0000256" key="2">
    <source>
        <dbReference type="ARBA" id="ARBA00022448"/>
    </source>
</evidence>
<dbReference type="Gene3D" id="1.20.1250.20">
    <property type="entry name" value="MFS general substrate transporter like domains"/>
    <property type="match status" value="1"/>
</dbReference>
<evidence type="ECO:0000256" key="3">
    <source>
        <dbReference type="ARBA" id="ARBA00022475"/>
    </source>
</evidence>
<dbReference type="FunFam" id="1.20.1250.20:FF:000218">
    <property type="entry name" value="facilitated trehalose transporter Tret1"/>
    <property type="match status" value="1"/>
</dbReference>
<feature type="transmembrane region" description="Helical" evidence="8">
    <location>
        <begin position="219"/>
        <end position="237"/>
    </location>
</feature>
<dbReference type="EMBL" id="JAZDUA010000068">
    <property type="protein sequence ID" value="KAK7869839.1"/>
    <property type="molecule type" value="Genomic_DNA"/>
</dbReference>
<dbReference type="InterPro" id="IPR020846">
    <property type="entry name" value="MFS_dom"/>
</dbReference>
<dbReference type="SUPFAM" id="SSF103473">
    <property type="entry name" value="MFS general substrate transporter"/>
    <property type="match status" value="1"/>
</dbReference>
<accession>A0AAN9VR40</accession>
<evidence type="ECO:0000313" key="11">
    <source>
        <dbReference type="Proteomes" id="UP001378592"/>
    </source>
</evidence>
<evidence type="ECO:0000256" key="1">
    <source>
        <dbReference type="ARBA" id="ARBA00004651"/>
    </source>
</evidence>
<feature type="transmembrane region" description="Helical" evidence="8">
    <location>
        <begin position="163"/>
        <end position="180"/>
    </location>
</feature>
<evidence type="ECO:0000259" key="9">
    <source>
        <dbReference type="PROSITE" id="PS50850"/>
    </source>
</evidence>
<dbReference type="Pfam" id="PF00083">
    <property type="entry name" value="Sugar_tr"/>
    <property type="match status" value="1"/>
</dbReference>
<keyword evidence="11" id="KW-1185">Reference proteome</keyword>
<evidence type="ECO:0000256" key="7">
    <source>
        <dbReference type="ARBA" id="ARBA00023136"/>
    </source>
</evidence>
<dbReference type="PROSITE" id="PS50850">
    <property type="entry name" value="MFS"/>
    <property type="match status" value="1"/>
</dbReference>
<feature type="transmembrane region" description="Helical" evidence="8">
    <location>
        <begin position="409"/>
        <end position="430"/>
    </location>
</feature>
<sequence>MAQEQKSPPPPPADEKPEAAKLMGGTHFETSRVPQYAATLVVDILHLIYGFGIAWSAIALPVLIDSGGSGDFGGNGTVNGTDNGTSVDSGDSSDQKLTITLEQGSWLAAVLYISAVPPMVIFSYICERFGRKMCGYLIGIPYVLSAVLMAFASSFAVIQVSRALLGIGSSGIFVLAPLYVAETVEDAIRGRLGAFVTLMRNVGILLTYLLGTFLTYKQFEYVSIIPPVLFVVSWYWMPESPMFLLRQNKVAEAEKALRWLRGGRADVLGELDKMQASLAAMKSEGARSATLRDLFATRGSRKAFFIGLLMSCNQQLCGFFGVVSYTFMIFGEASPVLKDWSNVIVGAMLVIGIAVSMMIYDKIRRKVLLLLSNFIMISTLLTLSVYFYLKHHGHDVSQFGWLPLTAMSGYVLGYSAGVAALPIVILTEIFSPKIRNIALTTNGMFTWFIIFLVTKTFPMMTEEIGFHGACWFYMAWCFLGVFVIIRILPETRNRSLESILNELEYGKKKLNKTSSQNVAAFDEFPTLTNNEKKENL</sequence>
<keyword evidence="6 8" id="KW-1133">Transmembrane helix</keyword>
<keyword evidence="3" id="KW-1003">Cell membrane</keyword>
<reference evidence="10 11" key="1">
    <citation type="submission" date="2024-03" db="EMBL/GenBank/DDBJ databases">
        <title>The genome assembly and annotation of the cricket Gryllus longicercus Weissman &amp; Gray.</title>
        <authorList>
            <person name="Szrajer S."/>
            <person name="Gray D."/>
            <person name="Ylla G."/>
        </authorList>
    </citation>
    <scope>NUCLEOTIDE SEQUENCE [LARGE SCALE GENOMIC DNA]</scope>
    <source>
        <strain evidence="10">DAG 2021-001</strain>
        <tissue evidence="10">Whole body minus gut</tissue>
    </source>
</reference>
<keyword evidence="7 8" id="KW-0472">Membrane</keyword>
<dbReference type="PANTHER" id="PTHR48021">
    <property type="match status" value="1"/>
</dbReference>
<feature type="transmembrane region" description="Helical" evidence="8">
    <location>
        <begin position="192"/>
        <end position="213"/>
    </location>
</feature>
<feature type="transmembrane region" description="Helical" evidence="8">
    <location>
        <begin position="466"/>
        <end position="488"/>
    </location>
</feature>
<feature type="transmembrane region" description="Helical" evidence="8">
    <location>
        <begin position="340"/>
        <end position="360"/>
    </location>
</feature>
<feature type="transmembrane region" description="Helical" evidence="8">
    <location>
        <begin position="437"/>
        <end position="454"/>
    </location>
</feature>
<comment type="subcellular location">
    <subcellularLocation>
        <location evidence="1">Cell membrane</location>
        <topology evidence="1">Multi-pass membrane protein</topology>
    </subcellularLocation>
</comment>
<comment type="caution">
    <text evidence="10">The sequence shown here is derived from an EMBL/GenBank/DDBJ whole genome shotgun (WGS) entry which is preliminary data.</text>
</comment>
<dbReference type="InterPro" id="IPR005828">
    <property type="entry name" value="MFS_sugar_transport-like"/>
</dbReference>
<feature type="transmembrane region" description="Helical" evidence="8">
    <location>
        <begin position="40"/>
        <end position="64"/>
    </location>
</feature>
<dbReference type="PANTHER" id="PTHR48021:SF33">
    <property type="entry name" value="AT22075P-RELATED"/>
    <property type="match status" value="1"/>
</dbReference>
<keyword evidence="5 8" id="KW-0812">Transmembrane</keyword>